<dbReference type="RefSeq" id="WP_275683553.1">
    <property type="nucleotide sequence ID" value="NZ_JAJLJH010000005.1"/>
</dbReference>
<dbReference type="PANTHER" id="PTHR43471:SF3">
    <property type="entry name" value="ABC TRANSPORTER PERMEASE PROTEIN NATB"/>
    <property type="match status" value="1"/>
</dbReference>
<keyword evidence="8" id="KW-1185">Reference proteome</keyword>
<dbReference type="GO" id="GO:0140359">
    <property type="term" value="F:ABC-type transporter activity"/>
    <property type="evidence" value="ECO:0007669"/>
    <property type="project" value="InterPro"/>
</dbReference>
<evidence type="ECO:0000313" key="8">
    <source>
        <dbReference type="Proteomes" id="UP001139353"/>
    </source>
</evidence>
<keyword evidence="4 5" id="KW-0472">Membrane</keyword>
<proteinExistence type="predicted"/>
<dbReference type="PANTHER" id="PTHR43471">
    <property type="entry name" value="ABC TRANSPORTER PERMEASE"/>
    <property type="match status" value="1"/>
</dbReference>
<feature type="transmembrane region" description="Helical" evidence="5">
    <location>
        <begin position="276"/>
        <end position="299"/>
    </location>
</feature>
<evidence type="ECO:0000256" key="5">
    <source>
        <dbReference type="SAM" id="Phobius"/>
    </source>
</evidence>
<dbReference type="Pfam" id="PF12698">
    <property type="entry name" value="ABC2_membrane_3"/>
    <property type="match status" value="1"/>
</dbReference>
<feature type="transmembrane region" description="Helical" evidence="5">
    <location>
        <begin position="357"/>
        <end position="380"/>
    </location>
</feature>
<comment type="caution">
    <text evidence="7">The sequence shown here is derived from an EMBL/GenBank/DDBJ whole genome shotgun (WGS) entry which is preliminary data.</text>
</comment>
<evidence type="ECO:0000313" key="7">
    <source>
        <dbReference type="EMBL" id="MCK9687506.1"/>
    </source>
</evidence>
<keyword evidence="3 5" id="KW-1133">Transmembrane helix</keyword>
<dbReference type="AlphaFoldDB" id="A0A9X1YKC4"/>
<feature type="domain" description="ABC-2 type transporter transmembrane" evidence="6">
    <location>
        <begin position="29"/>
        <end position="378"/>
    </location>
</feature>
<evidence type="ECO:0000256" key="2">
    <source>
        <dbReference type="ARBA" id="ARBA00022692"/>
    </source>
</evidence>
<dbReference type="GO" id="GO:0016020">
    <property type="term" value="C:membrane"/>
    <property type="evidence" value="ECO:0007669"/>
    <property type="project" value="UniProtKB-SubCell"/>
</dbReference>
<dbReference type="Gene3D" id="3.40.1710.10">
    <property type="entry name" value="abc type-2 transporter like domain"/>
    <property type="match status" value="1"/>
</dbReference>
<organism evidence="7 8">
    <name type="scientific">Scleromatobacter humisilvae</name>
    <dbReference type="NCBI Taxonomy" id="2897159"/>
    <lineage>
        <taxon>Bacteria</taxon>
        <taxon>Pseudomonadati</taxon>
        <taxon>Pseudomonadota</taxon>
        <taxon>Betaproteobacteria</taxon>
        <taxon>Burkholderiales</taxon>
        <taxon>Sphaerotilaceae</taxon>
        <taxon>Scleromatobacter</taxon>
    </lineage>
</organism>
<feature type="transmembrane region" description="Helical" evidence="5">
    <location>
        <begin position="311"/>
        <end position="328"/>
    </location>
</feature>
<dbReference type="InterPro" id="IPR013525">
    <property type="entry name" value="ABC2_TM"/>
</dbReference>
<accession>A0A9X1YKC4</accession>
<feature type="transmembrane region" description="Helical" evidence="5">
    <location>
        <begin position="235"/>
        <end position="256"/>
    </location>
</feature>
<evidence type="ECO:0000256" key="1">
    <source>
        <dbReference type="ARBA" id="ARBA00004141"/>
    </source>
</evidence>
<evidence type="ECO:0000256" key="4">
    <source>
        <dbReference type="ARBA" id="ARBA00023136"/>
    </source>
</evidence>
<reference evidence="7" key="1">
    <citation type="submission" date="2021-11" db="EMBL/GenBank/DDBJ databases">
        <title>BS-T2-15 a new species belonging to the Comamonadaceae family isolated from the soil of a French oak forest.</title>
        <authorList>
            <person name="Mieszkin S."/>
            <person name="Alain K."/>
        </authorList>
    </citation>
    <scope>NUCLEOTIDE SEQUENCE</scope>
    <source>
        <strain evidence="7">BS-T2-15</strain>
    </source>
</reference>
<protein>
    <submittedName>
        <fullName evidence="7">ABC transporter permease</fullName>
    </submittedName>
</protein>
<sequence length="390" mass="41986">MRMAQSIWIVFAKELKDALRDRRTLIAVFISSVLMGPLMLVLLSSLVGRYEKRAEAREVVVIGLDGAPTLRNYIERQTFVVKTAPADWETQLKANKLGDPVVVVPAAFEDDLAHGRPPRIELVYSSANSRAQSGAGTIAQLLQGFNQEQTTLRLVARGVAPSTLSVTRIDEHDIADNAARAAQMTNIVPLFVLMSVLYGALNAALDTTAGERERGSLEPLLATPASRAAIVIGKWGAVFALGLLIAVLSCLSFLPAQSLLRSESLAALFRFGWVEAALFIGLLAPLAALIAALMMAVAIRCRTVKEAQANMVVLTMAFTLTPLLGFFTQEGEAAWNLWVPSVAQTTLMDRVLKNAPIGLLDVAPSLLMCVVLTAAALAFVTRQLARRAAQ</sequence>
<dbReference type="EMBL" id="JAJLJH010000005">
    <property type="protein sequence ID" value="MCK9687506.1"/>
    <property type="molecule type" value="Genomic_DNA"/>
</dbReference>
<evidence type="ECO:0000259" key="6">
    <source>
        <dbReference type="Pfam" id="PF12698"/>
    </source>
</evidence>
<dbReference type="Proteomes" id="UP001139353">
    <property type="component" value="Unassembled WGS sequence"/>
</dbReference>
<evidence type="ECO:0000256" key="3">
    <source>
        <dbReference type="ARBA" id="ARBA00022989"/>
    </source>
</evidence>
<comment type="subcellular location">
    <subcellularLocation>
        <location evidence="1">Membrane</location>
        <topology evidence="1">Multi-pass membrane protein</topology>
    </subcellularLocation>
</comment>
<name>A0A9X1YKC4_9BURK</name>
<feature type="transmembrane region" description="Helical" evidence="5">
    <location>
        <begin position="25"/>
        <end position="47"/>
    </location>
</feature>
<keyword evidence="2 5" id="KW-0812">Transmembrane</keyword>
<gene>
    <name evidence="7" type="ORF">LPC04_17525</name>
</gene>